<name>A0ABY4DBX4_9SPIR</name>
<evidence type="ECO:0000313" key="3">
    <source>
        <dbReference type="Proteomes" id="UP000829708"/>
    </source>
</evidence>
<dbReference type="RefSeq" id="WP_244773155.1">
    <property type="nucleotide sequence ID" value="NZ_CP094929.1"/>
</dbReference>
<keyword evidence="1" id="KW-0732">Signal</keyword>
<gene>
    <name evidence="2" type="ORF">MUG09_02405</name>
</gene>
<feature type="signal peptide" evidence="1">
    <location>
        <begin position="1"/>
        <end position="31"/>
    </location>
</feature>
<dbReference type="EMBL" id="CP094929">
    <property type="protein sequence ID" value="UOM51626.1"/>
    <property type="molecule type" value="Genomic_DNA"/>
</dbReference>
<dbReference type="Proteomes" id="UP000829708">
    <property type="component" value="Chromosome"/>
</dbReference>
<feature type="chain" id="PRO_5046721544" evidence="1">
    <location>
        <begin position="32"/>
        <end position="491"/>
    </location>
</feature>
<accession>A0ABY4DBX4</accession>
<dbReference type="PROSITE" id="PS51257">
    <property type="entry name" value="PROKAR_LIPOPROTEIN"/>
    <property type="match status" value="1"/>
</dbReference>
<reference evidence="3" key="1">
    <citation type="journal article" date="2024" name="J Bioinform Genom">
        <title>Complete genome sequence of the type strain bacterium Sphaerochaeta associata GLS2t (VKM B-2742)t.</title>
        <authorList>
            <person name="Troshina O.Y."/>
            <person name="Tepeeva A.N."/>
            <person name="Arzamasceva V.O."/>
            <person name="Whitman W.B."/>
            <person name="Varghese N."/>
            <person name="Shapiro N."/>
            <person name="Woyke T."/>
            <person name="Kripides N.C."/>
            <person name="Vasilenko O.V."/>
        </authorList>
    </citation>
    <scope>NUCLEOTIDE SEQUENCE [LARGE SCALE GENOMIC DNA]</scope>
    <source>
        <strain evidence="3">GLS2T</strain>
    </source>
</reference>
<sequence>MKRINVVRTISLVLLLSTLFLGCATPIDQQAVPPVPAAPVEVEQQSEAVAVEEPKLAMASIELPPRFIQYPPVVRYGEIMGLVNETGYSIKSFDLFNDRMYLASTQALNMLSESLGDGERMVIDLTKFPLLSEEIQKRDGSIFTFNASDWDDDLYWGEWDPSEDSWNLVLTSDSLLPTSMDIDVESFGPSIVIANRSGYPFERLYIERKSPNEMDGSETNLLGEQLLSSGQFARIQVADLAYLQEFLTFDAYATLTITAFDTDGDRYTLLWHPTTDAWFIELTLAELQWPEGDQFYLTVQNQTGQTLWYLYAVPDSYFVEGDYGSDLLDWDLIYDSDELTVDLAQLDYLDEALQGDSDEVIHLIAKDADEVLYHKEYYPNRDIAYVVFEAEAALEEAESLSLYNDTPADLWFLYLATDEMVHEKNFGNDLLRDGIWEVKEEFTFKVSPALVENNQVLHLYAYDYLDNEYHKEWNVSDGWTLTFNADDLSTQ</sequence>
<proteinExistence type="predicted"/>
<evidence type="ECO:0000256" key="1">
    <source>
        <dbReference type="SAM" id="SignalP"/>
    </source>
</evidence>
<organism evidence="2 3">
    <name type="scientific">Sphaerochaeta associata</name>
    <dbReference type="NCBI Taxonomy" id="1129264"/>
    <lineage>
        <taxon>Bacteria</taxon>
        <taxon>Pseudomonadati</taxon>
        <taxon>Spirochaetota</taxon>
        <taxon>Spirochaetia</taxon>
        <taxon>Spirochaetales</taxon>
        <taxon>Sphaerochaetaceae</taxon>
        <taxon>Sphaerochaeta</taxon>
    </lineage>
</organism>
<evidence type="ECO:0000313" key="2">
    <source>
        <dbReference type="EMBL" id="UOM51626.1"/>
    </source>
</evidence>
<protein>
    <submittedName>
        <fullName evidence="2">Uncharacterized protein</fullName>
    </submittedName>
</protein>
<keyword evidence="3" id="KW-1185">Reference proteome</keyword>